<dbReference type="EMBL" id="LNCU01000107">
    <property type="protein sequence ID" value="KWV48400.1"/>
    <property type="molecule type" value="Genomic_DNA"/>
</dbReference>
<evidence type="ECO:0000256" key="1">
    <source>
        <dbReference type="SAM" id="MobiDB-lite"/>
    </source>
</evidence>
<accession>A0A109JGI7</accession>
<feature type="compositionally biased region" description="Low complexity" evidence="1">
    <location>
        <begin position="7"/>
        <end position="24"/>
    </location>
</feature>
<comment type="caution">
    <text evidence="2">The sequence shown here is derived from an EMBL/GenBank/DDBJ whole genome shotgun (WGS) entry which is preliminary data.</text>
</comment>
<dbReference type="AlphaFoldDB" id="A0A109JGI7"/>
<evidence type="ECO:0000313" key="2">
    <source>
        <dbReference type="EMBL" id="KWV48400.1"/>
    </source>
</evidence>
<protein>
    <submittedName>
        <fullName evidence="2">Uncharacterized protein</fullName>
    </submittedName>
</protein>
<name>A0A109JGI7_9BRAD</name>
<gene>
    <name evidence="2" type="ORF">AS156_18125</name>
</gene>
<evidence type="ECO:0000313" key="3">
    <source>
        <dbReference type="Proteomes" id="UP000057737"/>
    </source>
</evidence>
<keyword evidence="3" id="KW-1185">Reference proteome</keyword>
<sequence>MTNMRTDVAGAGPAAADGDVGSGPERLGRTGRENLPERVAERPDPSQWDPDELMTLVEAAALFWPRGPIREASLRTARRDGQLAVGRIAGKLVTTRNAVLAMIAAAMRTSAEVRGTAATDARAALRTRIEALVKSPEQR</sequence>
<proteinExistence type="predicted"/>
<dbReference type="Proteomes" id="UP000057737">
    <property type="component" value="Unassembled WGS sequence"/>
</dbReference>
<feature type="region of interest" description="Disordered" evidence="1">
    <location>
        <begin position="1"/>
        <end position="50"/>
    </location>
</feature>
<dbReference type="OrthoDB" id="8236974at2"/>
<organism evidence="2 3">
    <name type="scientific">Bradyrhizobium macuxiense</name>
    <dbReference type="NCBI Taxonomy" id="1755647"/>
    <lineage>
        <taxon>Bacteria</taxon>
        <taxon>Pseudomonadati</taxon>
        <taxon>Pseudomonadota</taxon>
        <taxon>Alphaproteobacteria</taxon>
        <taxon>Hyphomicrobiales</taxon>
        <taxon>Nitrobacteraceae</taxon>
        <taxon>Bradyrhizobium</taxon>
    </lineage>
</organism>
<reference evidence="2 3" key="1">
    <citation type="submission" date="2015-11" db="EMBL/GenBank/DDBJ databases">
        <title>Draft Genome Sequence of the Strain BR 10303 (Bradyrhizobium sp.) isolated from nodules of Centrolobium paraense.</title>
        <authorList>
            <person name="Zelli J.E."/>
            <person name="Simoes-Araujo J.L."/>
            <person name="Barauna A.C."/>
            <person name="Silva K."/>
        </authorList>
    </citation>
    <scope>NUCLEOTIDE SEQUENCE [LARGE SCALE GENOMIC DNA]</scope>
    <source>
        <strain evidence="2 3">BR 10303</strain>
    </source>
</reference>
<feature type="compositionally biased region" description="Basic and acidic residues" evidence="1">
    <location>
        <begin position="26"/>
        <end position="44"/>
    </location>
</feature>